<dbReference type="SUPFAM" id="SSF53448">
    <property type="entry name" value="Nucleotide-diphospho-sugar transferases"/>
    <property type="match status" value="2"/>
</dbReference>
<dbReference type="EMBL" id="JAFVMH010000001">
    <property type="protein sequence ID" value="MBO1323878.1"/>
    <property type="molecule type" value="Genomic_DNA"/>
</dbReference>
<dbReference type="InterPro" id="IPR001296">
    <property type="entry name" value="Glyco_trans_1"/>
</dbReference>
<dbReference type="SUPFAM" id="SSF53335">
    <property type="entry name" value="S-adenosyl-L-methionine-dependent methyltransferases"/>
    <property type="match status" value="1"/>
</dbReference>
<dbReference type="Pfam" id="PF00534">
    <property type="entry name" value="Glycos_transf_1"/>
    <property type="match status" value="1"/>
</dbReference>
<proteinExistence type="predicted"/>
<feature type="domain" description="Glycosyl transferase family 1" evidence="1">
    <location>
        <begin position="1250"/>
        <end position="1416"/>
    </location>
</feature>
<evidence type="ECO:0000259" key="2">
    <source>
        <dbReference type="Pfam" id="PF00535"/>
    </source>
</evidence>
<dbReference type="GO" id="GO:0016757">
    <property type="term" value="F:glycosyltransferase activity"/>
    <property type="evidence" value="ECO:0007669"/>
    <property type="project" value="InterPro"/>
</dbReference>
<feature type="domain" description="Glycosyltransferase 2-like" evidence="2">
    <location>
        <begin position="782"/>
        <end position="964"/>
    </location>
</feature>
<protein>
    <submittedName>
        <fullName evidence="3">Glycosyltransferase</fullName>
    </submittedName>
</protein>
<dbReference type="InterPro" id="IPR029044">
    <property type="entry name" value="Nucleotide-diphossugar_trans"/>
</dbReference>
<dbReference type="CDD" id="cd03801">
    <property type="entry name" value="GT4_PimA-like"/>
    <property type="match status" value="1"/>
</dbReference>
<comment type="caution">
    <text evidence="3">The sequence shown here is derived from an EMBL/GenBank/DDBJ whole genome shotgun (WGS) entry which is preliminary data.</text>
</comment>
<dbReference type="Pfam" id="PF00535">
    <property type="entry name" value="Glycos_transf_2"/>
    <property type="match status" value="2"/>
</dbReference>
<dbReference type="InterPro" id="IPR001173">
    <property type="entry name" value="Glyco_trans_2-like"/>
</dbReference>
<keyword evidence="4" id="KW-1185">Reference proteome</keyword>
<organism evidence="3 4">
    <name type="scientific">Acetobacter garciniae</name>
    <dbReference type="NCBI Taxonomy" id="2817435"/>
    <lineage>
        <taxon>Bacteria</taxon>
        <taxon>Pseudomonadati</taxon>
        <taxon>Pseudomonadota</taxon>
        <taxon>Alphaproteobacteria</taxon>
        <taxon>Acetobacterales</taxon>
        <taxon>Acetobacteraceae</taxon>
        <taxon>Acetobacter</taxon>
    </lineage>
</organism>
<dbReference type="InterPro" id="IPR029063">
    <property type="entry name" value="SAM-dependent_MTases_sf"/>
</dbReference>
<dbReference type="Pfam" id="PF13578">
    <property type="entry name" value="Methyltransf_24"/>
    <property type="match status" value="1"/>
</dbReference>
<name>A0A939HGB7_9PROT</name>
<reference evidence="3" key="1">
    <citation type="submission" date="2021-03" db="EMBL/GenBank/DDBJ databases">
        <title>The complete genome sequence of Acetobacter sp. TBRC 12339.</title>
        <authorList>
            <person name="Charoenyingcharoen P."/>
            <person name="Yukphan P."/>
        </authorList>
    </citation>
    <scope>NUCLEOTIDE SEQUENCE</scope>
    <source>
        <strain evidence="3">TBRC 12339</strain>
    </source>
</reference>
<dbReference type="PANTHER" id="PTHR43179">
    <property type="entry name" value="RHAMNOSYLTRANSFERASE WBBL"/>
    <property type="match status" value="1"/>
</dbReference>
<sequence length="1455" mass="165175">MSIASDTDIMHLLRSKVILAEPQFLAWPPPWVGHIPFAFWLMESSRPTCMVELGTHTGNSYCAFLQAAIACDLPIKSYAVDTWEGDPHAGYYGNEVYDELSAYHNPLYGAISCLMRMTFDQALDYFSDGSIDLLHIDGLHTYDAVKNDFTKWLPKMSRRGIILLHDINVRERGFGVWKLWEEISVQYPAFSFDHSNGLGMVYVGSEPMPENIRWLIMDVAVNSERLAVVRRFFSRLGAGLFDRAWSQERANLLSRAMDENQRFSDMVVERDNRLKPLYEEVERLNTLLNDATAAVHHANDMVVERDNRLEPLYKEVERLTTLYKKAEATYPIRLKILQNDVKKYTSEISERDDRLSILYPEIERLNAAVKDLEIQLHAVYASSSWRITAWMRWCKTSIRTGLLKFRFIKRIMRPLLNEVIRRPNRLPKRIIFMLACFYKLGVRGTWRHLIQIVDLPRHNESAATVVLKEENSEKKGRNIWSSKEPLPVYESWLAVNRLSRGAIDNICASLGERKGRTPKISLITPVYNTDPVFFEELLESVLAQVYDDWELCLVDDCSSAPYVTAMLERAIARDSRIKTTRLEKNGGISVATNAGVEMASGEIVAFLDHDDLITPDCLAELAIYYADHPDADIVYSDDDKIDTKGHRYAPQFKPDWAPILLLSFMYISHVFSVRRSLFVELGGFRKSFDGSQDYDFALRAAEKARHVGHIPKILYHWRAAPGSTAVSADNKPASIEAGRRAVLEAMKRRGYSDVRVIHPDWAAKARCGIFELIFPDDGPSVTIVIPTKNQVDFLRTCINSLVKTTYRNYNILIVDNESDDPEAIAYLESLTLAPHIRVVCIPSPEGGFNFANLNNRAVQEYCTTEYILFLNNDTKVISPGWLSQMMGYGQMPGVGAVGARLYFEDNTVQHAGVVHGYHEGLVGHAFRNIPRHDWGYMGFVRTSREYSAVTAACMLTSRTLFEELGGFDELNFPVSYNDVDYCYRVVISNRSCVYCATAELFHFESKTRGYKYNPHERINFRRIYGNWYDRWYNPNLSLENERFEPAAVCLQSRRNNPVNVVMVTHNLNYEGAPSVLMDLTVGLIKRGNIHAKILSLRDGPLREVYEAEGIPVHIMSRSPLHDVHDAATLARSCEDYGALLKQLGAEVVVANTLQNFWAVIAATYVGLPSILCQHESEAWESYFDYLPEAIRFYAYNAFAEAYRVIYVADATRRAWHKLDSQGTFKLVRHGIPPARLAEMVSRWDRAQARNLLNLGNREVAIVVVGTLCARKSQLDIIEAFSWLEEKTQDKIRIFLVGANGEPAYTDVITSRINSLPSSAANRIVLTGPTSDPFIYYAAADIAVCTSRIESAPRVIVEAMAFGLPIITTPVFGIPEQVYENVNALFYPPGDVEELAILMANLVEDDALRQKLATKSRAVLDSQPSFADMVEEYDKIIQQAADLEVVSSKIRQDMLL</sequence>
<gene>
    <name evidence="3" type="ORF">J2D77_01750</name>
</gene>
<dbReference type="Gene3D" id="3.40.50.2000">
    <property type="entry name" value="Glycogen Phosphorylase B"/>
    <property type="match status" value="2"/>
</dbReference>
<dbReference type="RefSeq" id="WP_207844489.1">
    <property type="nucleotide sequence ID" value="NZ_JAFVMH010000001.1"/>
</dbReference>
<dbReference type="PANTHER" id="PTHR43179:SF7">
    <property type="entry name" value="RHAMNOSYLTRANSFERASE WBBL"/>
    <property type="match status" value="1"/>
</dbReference>
<dbReference type="Gene3D" id="3.90.550.10">
    <property type="entry name" value="Spore Coat Polysaccharide Biosynthesis Protein SpsA, Chain A"/>
    <property type="match status" value="2"/>
</dbReference>
<accession>A0A939HGB7</accession>
<evidence type="ECO:0000313" key="3">
    <source>
        <dbReference type="EMBL" id="MBO1323878.1"/>
    </source>
</evidence>
<dbReference type="SUPFAM" id="SSF53756">
    <property type="entry name" value="UDP-Glycosyltransferase/glycogen phosphorylase"/>
    <property type="match status" value="1"/>
</dbReference>
<dbReference type="Gene3D" id="3.40.50.150">
    <property type="entry name" value="Vaccinia Virus protein VP39"/>
    <property type="match status" value="1"/>
</dbReference>
<feature type="domain" description="Glycosyltransferase 2-like" evidence="2">
    <location>
        <begin position="521"/>
        <end position="678"/>
    </location>
</feature>
<dbReference type="CDD" id="cd04184">
    <property type="entry name" value="GT2_RfbC_Mx_like"/>
    <property type="match status" value="1"/>
</dbReference>
<evidence type="ECO:0000313" key="4">
    <source>
        <dbReference type="Proteomes" id="UP000664073"/>
    </source>
</evidence>
<evidence type="ECO:0000259" key="1">
    <source>
        <dbReference type="Pfam" id="PF00534"/>
    </source>
</evidence>
<dbReference type="Proteomes" id="UP000664073">
    <property type="component" value="Unassembled WGS sequence"/>
</dbReference>